<evidence type="ECO:0000313" key="12">
    <source>
        <dbReference type="EMBL" id="KFD65077.1"/>
    </source>
</evidence>
<evidence type="ECO:0000256" key="5">
    <source>
        <dbReference type="ARBA" id="ARBA00022759"/>
    </source>
</evidence>
<dbReference type="Pfam" id="PF00078">
    <property type="entry name" value="RVT_1"/>
    <property type="match status" value="1"/>
</dbReference>
<evidence type="ECO:0000259" key="11">
    <source>
        <dbReference type="PROSITE" id="PS50994"/>
    </source>
</evidence>
<feature type="domain" description="Integrase catalytic" evidence="11">
    <location>
        <begin position="1061"/>
        <end position="1212"/>
    </location>
</feature>
<dbReference type="Gene3D" id="3.30.70.270">
    <property type="match status" value="2"/>
</dbReference>
<dbReference type="Pfam" id="PF13650">
    <property type="entry name" value="Asp_protease_2"/>
    <property type="match status" value="1"/>
</dbReference>
<dbReference type="InterPro" id="IPR001584">
    <property type="entry name" value="Integrase_cat-core"/>
</dbReference>
<dbReference type="InterPro" id="IPR001878">
    <property type="entry name" value="Znf_CCHC"/>
</dbReference>
<dbReference type="InterPro" id="IPR036875">
    <property type="entry name" value="Znf_CCHC_sf"/>
</dbReference>
<dbReference type="PANTHER" id="PTHR37984:SF5">
    <property type="entry name" value="PROTEIN NYNRIN-LIKE"/>
    <property type="match status" value="1"/>
</dbReference>
<dbReference type="SUPFAM" id="SSF50630">
    <property type="entry name" value="Acid proteases"/>
    <property type="match status" value="1"/>
</dbReference>
<dbReference type="Gene3D" id="4.10.60.10">
    <property type="entry name" value="Zinc finger, CCHC-type"/>
    <property type="match status" value="1"/>
</dbReference>
<dbReference type="GO" id="GO:0042575">
    <property type="term" value="C:DNA polymerase complex"/>
    <property type="evidence" value="ECO:0007669"/>
    <property type="project" value="UniProtKB-ARBA"/>
</dbReference>
<evidence type="ECO:0000256" key="4">
    <source>
        <dbReference type="ARBA" id="ARBA00022722"/>
    </source>
</evidence>
<keyword evidence="5" id="KW-0255">Endonuclease</keyword>
<dbReference type="FunFam" id="3.30.70.270:FF:000020">
    <property type="entry name" value="Transposon Tf2-6 polyprotein-like Protein"/>
    <property type="match status" value="1"/>
</dbReference>
<dbReference type="SUPFAM" id="SSF53098">
    <property type="entry name" value="Ribonuclease H-like"/>
    <property type="match status" value="1"/>
</dbReference>
<keyword evidence="4" id="KW-0540">Nuclease</keyword>
<evidence type="ECO:0000256" key="1">
    <source>
        <dbReference type="ARBA" id="ARBA00012493"/>
    </source>
</evidence>
<dbReference type="SMART" id="SM00343">
    <property type="entry name" value="ZnF_C2HC"/>
    <property type="match status" value="2"/>
</dbReference>
<dbReference type="EC" id="2.7.7.49" evidence="1"/>
<evidence type="ECO:0000256" key="8">
    <source>
        <dbReference type="PROSITE-ProRule" id="PRU00047"/>
    </source>
</evidence>
<reference evidence="12" key="1">
    <citation type="journal article" date="2014" name="Nat. Genet.">
        <title>Genome and transcriptome of the porcine whipworm Trichuris suis.</title>
        <authorList>
            <person name="Jex A.R."/>
            <person name="Nejsum P."/>
            <person name="Schwarz E.M."/>
            <person name="Hu L."/>
            <person name="Young N.D."/>
            <person name="Hall R.S."/>
            <person name="Korhonen P.K."/>
            <person name="Liao S."/>
            <person name="Thamsborg S."/>
            <person name="Xia J."/>
            <person name="Xu P."/>
            <person name="Wang S."/>
            <person name="Scheerlinck J.P."/>
            <person name="Hofmann A."/>
            <person name="Sternberg P.W."/>
            <person name="Wang J."/>
            <person name="Gasser R.B."/>
        </authorList>
    </citation>
    <scope>NUCLEOTIDE SEQUENCE [LARGE SCALE GENOMIC DNA]</scope>
    <source>
        <strain evidence="12">DCEP-RM93F</strain>
    </source>
</reference>
<dbReference type="SUPFAM" id="SSF57756">
    <property type="entry name" value="Retrovirus zinc finger-like domains"/>
    <property type="match status" value="1"/>
</dbReference>
<dbReference type="GO" id="GO:0015074">
    <property type="term" value="P:DNA integration"/>
    <property type="evidence" value="ECO:0007669"/>
    <property type="project" value="InterPro"/>
</dbReference>
<dbReference type="FunFam" id="1.10.340.70:FF:000003">
    <property type="entry name" value="Protein CBG25708"/>
    <property type="match status" value="1"/>
</dbReference>
<evidence type="ECO:0000256" key="3">
    <source>
        <dbReference type="ARBA" id="ARBA00022695"/>
    </source>
</evidence>
<evidence type="ECO:0000256" key="6">
    <source>
        <dbReference type="ARBA" id="ARBA00022801"/>
    </source>
</evidence>
<dbReference type="CDD" id="cd09274">
    <property type="entry name" value="RNase_HI_RT_Ty3"/>
    <property type="match status" value="1"/>
</dbReference>
<dbReference type="PROSITE" id="PS50994">
    <property type="entry name" value="INTEGRASE"/>
    <property type="match status" value="1"/>
</dbReference>
<dbReference type="InterPro" id="IPR041373">
    <property type="entry name" value="RT_RNaseH"/>
</dbReference>
<sequence>MKVDKTPEGKSSFGLVVVPPSGRNPLVDVADMPLKPASERLTESKPVEAYRLFDPQTEAWEAWSLQFRAYLDMNLVVDDCIKRSCLVTSLAPKAFEELRRVCLPKSPFDFTFSDIESQMSKLFGSRVVLLKERSKFFGLRQEAHQTPMQFANYLRHMAANCDFDQFNTDAALVVQFVNGIRNQAVRVKLLAKGKDLTLDDAVTYLQISEDIQREDANTVNEAMDSKTCHAVNAYPSKNHVIQPKVKCDRCGKNDHAKATCPFINAKCFNCGRVGHLSRVCRRDKTDSHAKQQQHGNVRLNRRRRAMKQINRADAVMLQVLSRVTPTPFRVDVTIDGRPVVMELDTGASVTLVNSTLWKRIGYPELSPPTVQLRSFTGHVISLKGEATVSVGCRGQLKQLRIRVANQPVVNIMGREWIEAFGDTDSLRMIFTRDASINSIGSGFQEKKIFDQFEALFKPELGHCTKIKAHLELKEGAVPVFRRPFPLAFAMHDAVEKELDRYVKMGILTPVDRSSWAAPVATVKKPNSRIRICADFSTGLNDQLVIDSYPIPRPEDLCQALRGGITFTKLDLSDAYLQVELDDESKKFLVINTHKGLFQYNRLPFGVASAPAIFQKIMDTMLAGIPNVAAYLDDIILTGKTDEEHRATLREVLRRLEEFGFRIRKEKCTFFQKEVEYLGHILSARGIQADPKKTAAIVNMPLPGNVAKLRSFLGMCNYYTEFVPKLAELCKPLNQLLRKDSQWNWTREHTQAVERVKSMLNSPLLLTHYHAEWPIVLAADASNEGIGAVLYHRLNDGTVKVVAHASKTLNRAQRNYAQIEKEALAIVYGVKKFHKYLWGRHFTLLTDHKPLLTILGSKKGVPQTAACRLTRWAVLLMNYSFDIEYRSTRDFGQADCLSRLPSSSDELFDAKFDQHDAEEDLTVKRLIVEMQAELPVTAKLIAEMTATDSVLRQVKHFVLSGWPDRCPSKNLHDYFVRRTELSVSYGCLVWGIRTVIPTKLRSKILAKLHQTHPGRERMVLMARQFCWWPGMNKDIELKVRSCEGCISAQKNPPKVAVRPWEVADGPWKRIHVDFANVNGEMFMVVVDAHSKWPEVVHMQRITAQQTIETLKTIFARFGYPEVLVSDNGTQFSASEFTAFCAENGIRQLTTAPYHPQSNGQVERFVDTLKRALKKSSGDQRSQSERLREFLMVYRITPHPSTQLTPSEMFLKRRIRTMFHLMFPRGTEALEEQRRQIGKTSRKCSDRHFRIGDKVRVRDYMQERNPWREGIIVGQRGQVTWFVRVGEMTWKRHTNQLRRIGAELGNDEAAAQDVEMASLPDEETAICSEHKPASSITGQREVEETPYGRCCAVQVVCGDLQTDSVSEKLGGGVVVPPSGRNPLVDVAGKEQKNLRTGCHGAGGDVSSVRAELRVRVVVWWLSEHREINVGMLCCESIQTTCTPSYHTVGNGLIKRMSRTLTNILVKVVQEEAKRWDECPPKLVVACRASVQERPLDTVWMVFGTLCHMPEDV</sequence>
<name>A0A085N6I1_9BILA</name>
<dbReference type="PROSITE" id="PS50158">
    <property type="entry name" value="ZF_CCHC"/>
    <property type="match status" value="1"/>
</dbReference>
<dbReference type="InterPro" id="IPR050951">
    <property type="entry name" value="Retrovirus_Pol_polyprotein"/>
</dbReference>
<dbReference type="Pfam" id="PF17921">
    <property type="entry name" value="Integrase_H2C2"/>
    <property type="match status" value="1"/>
</dbReference>
<dbReference type="Gene3D" id="2.40.70.10">
    <property type="entry name" value="Acid Proteases"/>
    <property type="match status" value="1"/>
</dbReference>
<evidence type="ECO:0000256" key="7">
    <source>
        <dbReference type="ARBA" id="ARBA00022918"/>
    </source>
</evidence>
<dbReference type="InterPro" id="IPR021109">
    <property type="entry name" value="Peptidase_aspartic_dom_sf"/>
</dbReference>
<dbReference type="GO" id="GO:0003964">
    <property type="term" value="F:RNA-directed DNA polymerase activity"/>
    <property type="evidence" value="ECO:0007669"/>
    <property type="project" value="UniProtKB-KW"/>
</dbReference>
<dbReference type="Gene3D" id="3.30.420.10">
    <property type="entry name" value="Ribonuclease H-like superfamily/Ribonuclease H"/>
    <property type="match status" value="1"/>
</dbReference>
<protein>
    <recommendedName>
        <fullName evidence="1">RNA-directed DNA polymerase</fullName>
        <ecNumber evidence="1">2.7.7.49</ecNumber>
    </recommendedName>
</protein>
<dbReference type="InterPro" id="IPR012337">
    <property type="entry name" value="RNaseH-like_sf"/>
</dbReference>
<gene>
    <name evidence="12" type="ORF">M514_10811</name>
</gene>
<dbReference type="Gene3D" id="3.10.20.370">
    <property type="match status" value="1"/>
</dbReference>
<keyword evidence="7" id="KW-0695">RNA-directed DNA polymerase</keyword>
<dbReference type="Proteomes" id="UP000030758">
    <property type="component" value="Unassembled WGS sequence"/>
</dbReference>
<evidence type="ECO:0000259" key="10">
    <source>
        <dbReference type="PROSITE" id="PS50878"/>
    </source>
</evidence>
<dbReference type="PROSITE" id="PS50878">
    <property type="entry name" value="RT_POL"/>
    <property type="match status" value="1"/>
</dbReference>
<dbReference type="Gene3D" id="3.10.10.10">
    <property type="entry name" value="HIV Type 1 Reverse Transcriptase, subunit A, domain 1"/>
    <property type="match status" value="1"/>
</dbReference>
<proteinExistence type="predicted"/>
<dbReference type="InterPro" id="IPR043502">
    <property type="entry name" value="DNA/RNA_pol_sf"/>
</dbReference>
<dbReference type="GO" id="GO:0008270">
    <property type="term" value="F:zinc ion binding"/>
    <property type="evidence" value="ECO:0007669"/>
    <property type="project" value="UniProtKB-KW"/>
</dbReference>
<accession>A0A085N6I1</accession>
<keyword evidence="8" id="KW-0863">Zinc-finger</keyword>
<dbReference type="Gene3D" id="1.10.340.70">
    <property type="match status" value="1"/>
</dbReference>
<dbReference type="CDD" id="cd01647">
    <property type="entry name" value="RT_LTR"/>
    <property type="match status" value="1"/>
</dbReference>
<dbReference type="InterPro" id="IPR041588">
    <property type="entry name" value="Integrase_H2C2"/>
</dbReference>
<evidence type="ECO:0000256" key="2">
    <source>
        <dbReference type="ARBA" id="ARBA00022679"/>
    </source>
</evidence>
<dbReference type="GO" id="GO:0003676">
    <property type="term" value="F:nucleic acid binding"/>
    <property type="evidence" value="ECO:0007669"/>
    <property type="project" value="InterPro"/>
</dbReference>
<dbReference type="InterPro" id="IPR036397">
    <property type="entry name" value="RNaseH_sf"/>
</dbReference>
<dbReference type="GO" id="GO:0004519">
    <property type="term" value="F:endonuclease activity"/>
    <property type="evidence" value="ECO:0007669"/>
    <property type="project" value="UniProtKB-KW"/>
</dbReference>
<dbReference type="FunFam" id="3.10.20.370:FF:000001">
    <property type="entry name" value="Retrovirus-related Pol polyprotein from transposon 17.6-like protein"/>
    <property type="match status" value="1"/>
</dbReference>
<dbReference type="InterPro" id="IPR000477">
    <property type="entry name" value="RT_dom"/>
</dbReference>
<dbReference type="EMBL" id="KL367545">
    <property type="protein sequence ID" value="KFD65077.1"/>
    <property type="molecule type" value="Genomic_DNA"/>
</dbReference>
<feature type="domain" description="Reverse transcriptase" evidence="10">
    <location>
        <begin position="503"/>
        <end position="681"/>
    </location>
</feature>
<feature type="domain" description="CCHC-type" evidence="9">
    <location>
        <begin position="266"/>
        <end position="282"/>
    </location>
</feature>
<keyword evidence="8" id="KW-0862">Zinc</keyword>
<evidence type="ECO:0000259" key="9">
    <source>
        <dbReference type="PROSITE" id="PS50158"/>
    </source>
</evidence>
<keyword evidence="3" id="KW-0548">Nucleotidyltransferase</keyword>
<dbReference type="FunFam" id="3.30.420.10:FF:000063">
    <property type="entry name" value="Retrovirus-related Pol polyprotein from transposon 297-like Protein"/>
    <property type="match status" value="1"/>
</dbReference>
<dbReference type="PANTHER" id="PTHR37984">
    <property type="entry name" value="PROTEIN CBG26694"/>
    <property type="match status" value="1"/>
</dbReference>
<organism evidence="12">
    <name type="scientific">Trichuris suis</name>
    <name type="common">pig whipworm</name>
    <dbReference type="NCBI Taxonomy" id="68888"/>
    <lineage>
        <taxon>Eukaryota</taxon>
        <taxon>Metazoa</taxon>
        <taxon>Ecdysozoa</taxon>
        <taxon>Nematoda</taxon>
        <taxon>Enoplea</taxon>
        <taxon>Dorylaimia</taxon>
        <taxon>Trichinellida</taxon>
        <taxon>Trichuridae</taxon>
        <taxon>Trichuris</taxon>
    </lineage>
</organism>
<dbReference type="SUPFAM" id="SSF56672">
    <property type="entry name" value="DNA/RNA polymerases"/>
    <property type="match status" value="1"/>
</dbReference>
<keyword evidence="2" id="KW-0808">Transferase</keyword>
<dbReference type="Pfam" id="PF17917">
    <property type="entry name" value="RT_RNaseH"/>
    <property type="match status" value="1"/>
</dbReference>
<dbReference type="GO" id="GO:0019899">
    <property type="term" value="F:enzyme binding"/>
    <property type="evidence" value="ECO:0007669"/>
    <property type="project" value="UniProtKB-ARBA"/>
</dbReference>
<keyword evidence="8" id="KW-0479">Metal-binding</keyword>
<dbReference type="Pfam" id="PF00665">
    <property type="entry name" value="rve"/>
    <property type="match status" value="1"/>
</dbReference>
<dbReference type="InterPro" id="IPR043128">
    <property type="entry name" value="Rev_trsase/Diguanyl_cyclase"/>
</dbReference>
<dbReference type="GO" id="GO:0016787">
    <property type="term" value="F:hydrolase activity"/>
    <property type="evidence" value="ECO:0007669"/>
    <property type="project" value="UniProtKB-KW"/>
</dbReference>
<keyword evidence="6" id="KW-0378">Hydrolase</keyword>